<gene>
    <name evidence="2" type="ORF">A0J61_11447</name>
</gene>
<dbReference type="InterPro" id="IPR053164">
    <property type="entry name" value="IS1016-like_transposase"/>
</dbReference>
<dbReference type="SMART" id="SM01126">
    <property type="entry name" value="DDE_Tnp_IS1595"/>
    <property type="match status" value="1"/>
</dbReference>
<dbReference type="OrthoDB" id="2278611at2759"/>
<keyword evidence="3" id="KW-1185">Reference proteome</keyword>
<feature type="domain" description="ISXO2-like transposase" evidence="1">
    <location>
        <begin position="12"/>
        <end position="105"/>
    </location>
</feature>
<proteinExistence type="predicted"/>
<evidence type="ECO:0000313" key="2">
    <source>
        <dbReference type="EMBL" id="OBZ80503.1"/>
    </source>
</evidence>
<dbReference type="PANTHER" id="PTHR47163:SF2">
    <property type="entry name" value="SI:DKEY-17M8.2"/>
    <property type="match status" value="1"/>
</dbReference>
<dbReference type="Proteomes" id="UP000093000">
    <property type="component" value="Unassembled WGS sequence"/>
</dbReference>
<dbReference type="EMBL" id="LUGH01002041">
    <property type="protein sequence ID" value="OBZ80503.1"/>
    <property type="molecule type" value="Genomic_DNA"/>
</dbReference>
<dbReference type="InParanoid" id="A0A1C7MUI1"/>
<accession>A0A1C7MUI1</accession>
<sequence>MIQEDLSSSDCRIGGCDENGNSIIVEIDESKFVPDRSARTLLSIKEEFVLPGSTVHTDYWAGYNSIENMGRELAHQTVNHSVEYVTVDGVHTNSIEGTWNGIKLNVVPRLRSRKMMPWVLVEVIWRCKHCGDITG</sequence>
<dbReference type="STRING" id="101091.A0A1C7MUI1"/>
<evidence type="ECO:0000259" key="1">
    <source>
        <dbReference type="SMART" id="SM01126"/>
    </source>
</evidence>
<name>A0A1C7MUI1_9FUNG</name>
<dbReference type="AlphaFoldDB" id="A0A1C7MUI1"/>
<reference evidence="2 3" key="1">
    <citation type="submission" date="2016-03" db="EMBL/GenBank/DDBJ databases">
        <title>Choanephora cucurbitarum.</title>
        <authorList>
            <person name="Min B."/>
            <person name="Park H."/>
            <person name="Park J.-H."/>
            <person name="Shin H.-D."/>
            <person name="Choi I.-G."/>
        </authorList>
    </citation>
    <scope>NUCLEOTIDE SEQUENCE [LARGE SCALE GENOMIC DNA]</scope>
    <source>
        <strain evidence="2 3">KUS-F28377</strain>
    </source>
</reference>
<organism evidence="2 3">
    <name type="scientific">Choanephora cucurbitarum</name>
    <dbReference type="NCBI Taxonomy" id="101091"/>
    <lineage>
        <taxon>Eukaryota</taxon>
        <taxon>Fungi</taxon>
        <taxon>Fungi incertae sedis</taxon>
        <taxon>Mucoromycota</taxon>
        <taxon>Mucoromycotina</taxon>
        <taxon>Mucoromycetes</taxon>
        <taxon>Mucorales</taxon>
        <taxon>Mucorineae</taxon>
        <taxon>Choanephoraceae</taxon>
        <taxon>Choanephoroideae</taxon>
        <taxon>Choanephora</taxon>
    </lineage>
</organism>
<protein>
    <recommendedName>
        <fullName evidence="1">ISXO2-like transposase domain-containing protein</fullName>
    </recommendedName>
</protein>
<dbReference type="PANTHER" id="PTHR47163">
    <property type="entry name" value="DDE_TNP_IS1595 DOMAIN-CONTAINING PROTEIN"/>
    <property type="match status" value="1"/>
</dbReference>
<dbReference type="InterPro" id="IPR024445">
    <property type="entry name" value="Tnp_ISXO2-like"/>
</dbReference>
<evidence type="ECO:0000313" key="3">
    <source>
        <dbReference type="Proteomes" id="UP000093000"/>
    </source>
</evidence>
<dbReference type="Pfam" id="PF12762">
    <property type="entry name" value="DDE_Tnp_IS1595"/>
    <property type="match status" value="1"/>
</dbReference>
<comment type="caution">
    <text evidence="2">The sequence shown here is derived from an EMBL/GenBank/DDBJ whole genome shotgun (WGS) entry which is preliminary data.</text>
</comment>